<keyword evidence="3" id="KW-1185">Reference proteome</keyword>
<evidence type="ECO:0000256" key="1">
    <source>
        <dbReference type="SAM" id="MobiDB-lite"/>
    </source>
</evidence>
<dbReference type="EMBL" id="JADBEG010000001">
    <property type="protein sequence ID" value="MBE1492907.1"/>
    <property type="molecule type" value="Genomic_DNA"/>
</dbReference>
<sequence>MHSASGLTRILDDLESSGYARREPDPANRRSTLVVRAEVFRGITTGLD</sequence>
<dbReference type="Gene3D" id="1.10.10.10">
    <property type="entry name" value="Winged helix-like DNA-binding domain superfamily/Winged helix DNA-binding domain"/>
    <property type="match status" value="1"/>
</dbReference>
<evidence type="ECO:0000313" key="3">
    <source>
        <dbReference type="Proteomes" id="UP000631670"/>
    </source>
</evidence>
<evidence type="ECO:0000313" key="2">
    <source>
        <dbReference type="EMBL" id="MBE1492907.1"/>
    </source>
</evidence>
<dbReference type="Proteomes" id="UP000631670">
    <property type="component" value="Unassembled WGS sequence"/>
</dbReference>
<dbReference type="SUPFAM" id="SSF46785">
    <property type="entry name" value="Winged helix' DNA-binding domain"/>
    <property type="match status" value="1"/>
</dbReference>
<dbReference type="RefSeq" id="WP_225955548.1">
    <property type="nucleotide sequence ID" value="NZ_JADBEG010000001.1"/>
</dbReference>
<gene>
    <name evidence="2" type="ORF">H4696_000007</name>
</gene>
<reference evidence="2 3" key="1">
    <citation type="submission" date="2020-10" db="EMBL/GenBank/DDBJ databases">
        <title>Sequencing the genomes of 1000 actinobacteria strains.</title>
        <authorList>
            <person name="Klenk H.-P."/>
        </authorList>
    </citation>
    <scope>NUCLEOTIDE SEQUENCE [LARGE SCALE GENOMIC DNA]</scope>
    <source>
        <strain evidence="2 3">DSM 44653</strain>
    </source>
</reference>
<feature type="region of interest" description="Disordered" evidence="1">
    <location>
        <begin position="1"/>
        <end position="30"/>
    </location>
</feature>
<dbReference type="InterPro" id="IPR036390">
    <property type="entry name" value="WH_DNA-bd_sf"/>
</dbReference>
<comment type="caution">
    <text evidence="2">The sequence shown here is derived from an EMBL/GenBank/DDBJ whole genome shotgun (WGS) entry which is preliminary data.</text>
</comment>
<proteinExistence type="predicted"/>
<keyword evidence="2" id="KW-0238">DNA-binding</keyword>
<dbReference type="InterPro" id="IPR036388">
    <property type="entry name" value="WH-like_DNA-bd_sf"/>
</dbReference>
<name>A0ABR9HQ76_9PSEU</name>
<dbReference type="GO" id="GO:0003677">
    <property type="term" value="F:DNA binding"/>
    <property type="evidence" value="ECO:0007669"/>
    <property type="project" value="UniProtKB-KW"/>
</dbReference>
<accession>A0ABR9HQ76</accession>
<organism evidence="2 3">
    <name type="scientific">Amycolatopsis lexingtonensis</name>
    <dbReference type="NCBI Taxonomy" id="218822"/>
    <lineage>
        <taxon>Bacteria</taxon>
        <taxon>Bacillati</taxon>
        <taxon>Actinomycetota</taxon>
        <taxon>Actinomycetes</taxon>
        <taxon>Pseudonocardiales</taxon>
        <taxon>Pseudonocardiaceae</taxon>
        <taxon>Amycolatopsis</taxon>
    </lineage>
</organism>
<protein>
    <submittedName>
        <fullName evidence="2">DNA-binding MarR family transcriptional regulator</fullName>
    </submittedName>
</protein>